<accession>A0A5M8PRP5</accession>
<dbReference type="OrthoDB" id="10467253at2759"/>
<evidence type="ECO:0000256" key="1">
    <source>
        <dbReference type="SAM" id="MobiDB-lite"/>
    </source>
</evidence>
<dbReference type="Proteomes" id="UP000324767">
    <property type="component" value="Unassembled WGS sequence"/>
</dbReference>
<gene>
    <name evidence="2" type="ORF">FRX48_04355</name>
</gene>
<feature type="region of interest" description="Disordered" evidence="1">
    <location>
        <begin position="132"/>
        <end position="230"/>
    </location>
</feature>
<feature type="compositionally biased region" description="Polar residues" evidence="1">
    <location>
        <begin position="381"/>
        <end position="410"/>
    </location>
</feature>
<name>A0A5M8PRP5_9LECA</name>
<dbReference type="AlphaFoldDB" id="A0A5M8PRP5"/>
<reference evidence="2 3" key="1">
    <citation type="submission" date="2019-09" db="EMBL/GenBank/DDBJ databases">
        <title>The hologenome of the rock-dwelling lichen Lasallia pustulata.</title>
        <authorList>
            <person name="Greshake Tzovaras B."/>
            <person name="Segers F."/>
            <person name="Bicker A."/>
            <person name="Dal Grande F."/>
            <person name="Otte J."/>
            <person name="Hankeln T."/>
            <person name="Schmitt I."/>
            <person name="Ebersberger I."/>
        </authorList>
    </citation>
    <scope>NUCLEOTIDE SEQUENCE [LARGE SCALE GENOMIC DNA]</scope>
    <source>
        <strain evidence="2">A1-1</strain>
    </source>
</reference>
<proteinExistence type="predicted"/>
<feature type="region of interest" description="Disordered" evidence="1">
    <location>
        <begin position="381"/>
        <end position="543"/>
    </location>
</feature>
<feature type="compositionally biased region" description="Polar residues" evidence="1">
    <location>
        <begin position="141"/>
        <end position="178"/>
    </location>
</feature>
<sequence length="543" mass="58965">MSRASITDLEPTRLARQSQDLGTIVENNSLDGRSVNGSHRSALSLVPERAAEAAEGDASRPQSVTVISPSIAGGSITNARASDETLDCDHQPQRAIPPRRFRKWKNKITRWIGRWRGTKIEVTFPMHQGYPTLKVSREPSSENPNRSVCRGTQSHLPQTEQARTMLGISQTRPSQGTPSVPIADEAHSRDEEHAAEPSNGDGEIMEDEPSVRAAKRERVKAQRREKTERIRAMENPDCQCLQDCQCRQPTHSSSFGSRSRRHSISTSDVPSHSLGHIWGDAEGDTDPDFPHRHVAFIGAGAWMHASATSNHRHRSGNSDSWESQATTAVSNESSISLEGARPATRRSHSLPPIRQLLDRHGPVIRDALRDDTVHSQFQDLARQARNSDSPPVTQDSTRVNSGITVATETGSSHDDTDGTMPPHASSTSLANLAAPDSDGELDHRFSGDSSAHPSPTITLAPEPPTEEMEASSMSLNDGLPNGVPNTSPETGSEPVTIELNHVSDGTSTPSTLRHASQHRTTSSLTDHIPQSAAREEHDSTPVS</sequence>
<feature type="region of interest" description="Disordered" evidence="1">
    <location>
        <begin position="307"/>
        <end position="357"/>
    </location>
</feature>
<feature type="compositionally biased region" description="Polar residues" evidence="1">
    <location>
        <begin position="15"/>
        <end position="41"/>
    </location>
</feature>
<feature type="compositionally biased region" description="Basic and acidic residues" evidence="1">
    <location>
        <begin position="214"/>
        <end position="230"/>
    </location>
</feature>
<feature type="region of interest" description="Disordered" evidence="1">
    <location>
        <begin position="249"/>
        <end position="281"/>
    </location>
</feature>
<feature type="region of interest" description="Disordered" evidence="1">
    <location>
        <begin position="1"/>
        <end position="41"/>
    </location>
</feature>
<feature type="compositionally biased region" description="Polar residues" evidence="1">
    <location>
        <begin position="317"/>
        <end position="336"/>
    </location>
</feature>
<dbReference type="EMBL" id="VXIT01000006">
    <property type="protein sequence ID" value="KAA6412203.1"/>
    <property type="molecule type" value="Genomic_DNA"/>
</dbReference>
<evidence type="ECO:0000313" key="3">
    <source>
        <dbReference type="Proteomes" id="UP000324767"/>
    </source>
</evidence>
<feature type="compositionally biased region" description="Polar residues" evidence="1">
    <location>
        <begin position="503"/>
        <end position="525"/>
    </location>
</feature>
<comment type="caution">
    <text evidence="2">The sequence shown here is derived from an EMBL/GenBank/DDBJ whole genome shotgun (WGS) entry which is preliminary data.</text>
</comment>
<protein>
    <submittedName>
        <fullName evidence="2">Uncharacterized protein</fullName>
    </submittedName>
</protein>
<feature type="compositionally biased region" description="Polar residues" evidence="1">
    <location>
        <begin position="447"/>
        <end position="457"/>
    </location>
</feature>
<feature type="compositionally biased region" description="Basic and acidic residues" evidence="1">
    <location>
        <begin position="533"/>
        <end position="543"/>
    </location>
</feature>
<feature type="compositionally biased region" description="Basic and acidic residues" evidence="1">
    <location>
        <begin position="184"/>
        <end position="195"/>
    </location>
</feature>
<evidence type="ECO:0000313" key="2">
    <source>
        <dbReference type="EMBL" id="KAA6412203.1"/>
    </source>
</evidence>
<organism evidence="2 3">
    <name type="scientific">Lasallia pustulata</name>
    <dbReference type="NCBI Taxonomy" id="136370"/>
    <lineage>
        <taxon>Eukaryota</taxon>
        <taxon>Fungi</taxon>
        <taxon>Dikarya</taxon>
        <taxon>Ascomycota</taxon>
        <taxon>Pezizomycotina</taxon>
        <taxon>Lecanoromycetes</taxon>
        <taxon>OSLEUM clade</taxon>
        <taxon>Umbilicariomycetidae</taxon>
        <taxon>Umbilicariales</taxon>
        <taxon>Umbilicariaceae</taxon>
        <taxon>Lasallia</taxon>
    </lineage>
</organism>